<evidence type="ECO:0000256" key="1">
    <source>
        <dbReference type="SAM" id="Phobius"/>
    </source>
</evidence>
<evidence type="ECO:0000313" key="2">
    <source>
        <dbReference type="EMBL" id="STZ57641.1"/>
    </source>
</evidence>
<organism evidence="2 3">
    <name type="scientific">Mycolicibacterium tokaiense</name>
    <dbReference type="NCBI Taxonomy" id="39695"/>
    <lineage>
        <taxon>Bacteria</taxon>
        <taxon>Bacillati</taxon>
        <taxon>Actinomycetota</taxon>
        <taxon>Actinomycetes</taxon>
        <taxon>Mycobacteriales</taxon>
        <taxon>Mycobacteriaceae</taxon>
        <taxon>Mycolicibacterium</taxon>
    </lineage>
</organism>
<keyword evidence="1" id="KW-0472">Membrane</keyword>
<keyword evidence="3" id="KW-1185">Reference proteome</keyword>
<dbReference type="Proteomes" id="UP000254978">
    <property type="component" value="Unassembled WGS sequence"/>
</dbReference>
<name>A0A378TA23_9MYCO</name>
<keyword evidence="1" id="KW-0812">Transmembrane</keyword>
<dbReference type="AlphaFoldDB" id="A0A378TA23"/>
<reference evidence="2 3" key="1">
    <citation type="submission" date="2018-06" db="EMBL/GenBank/DDBJ databases">
        <authorList>
            <consortium name="Pathogen Informatics"/>
            <person name="Doyle S."/>
        </authorList>
    </citation>
    <scope>NUCLEOTIDE SEQUENCE [LARGE SCALE GENOMIC DNA]</scope>
    <source>
        <strain evidence="2 3">NCTC10821</strain>
    </source>
</reference>
<evidence type="ECO:0000313" key="3">
    <source>
        <dbReference type="Proteomes" id="UP000254978"/>
    </source>
</evidence>
<feature type="transmembrane region" description="Helical" evidence="1">
    <location>
        <begin position="296"/>
        <end position="316"/>
    </location>
</feature>
<gene>
    <name evidence="2" type="ORF">NCTC10821_01144</name>
</gene>
<sequence>MKPSGVTWTAAVSVLMIALYVPIANITTRAPSAQPFAGWVAVVVPSDQMRDDGSRTHRVALTVSRDEASAGDSNPTVSYSVGVCANTTSFAGQPDSSVPFRATLLMGGDARLISPKYLPHDRTETEAVTAQSFSGVVKIPMSPDTVNLGPTDAISISIPEPVQCVPSLLEQDPPGFLGTPVSVIGRMLEPTRHRPSLLWFEGPRYSESWPLVGALPSPIPRSMGGTYTFEELPGTWVRPDSQVLDIYAGALPSRIAIEDSRPTFESPDALNWVARSPLAPSARLLDLDSQARWQQALVVASLLFGIAASLLAEVLLRCLGRPRSKTVGMPLQRAQNSNLDSPTDGSSRWATALVLVLLARRWLRTRGKGQCGRDPQDD</sequence>
<proteinExistence type="predicted"/>
<keyword evidence="1" id="KW-1133">Transmembrane helix</keyword>
<dbReference type="EMBL" id="UGQT01000001">
    <property type="protein sequence ID" value="STZ57641.1"/>
    <property type="molecule type" value="Genomic_DNA"/>
</dbReference>
<protein>
    <submittedName>
        <fullName evidence="2">Uncharacterized protein</fullName>
    </submittedName>
</protein>
<accession>A0A378TA23</accession>
<feature type="transmembrane region" description="Helical" evidence="1">
    <location>
        <begin position="6"/>
        <end position="26"/>
    </location>
</feature>